<evidence type="ECO:0000259" key="3">
    <source>
        <dbReference type="PROSITE" id="PS50280"/>
    </source>
</evidence>
<accession>A0A0C9U104</accession>
<protein>
    <recommendedName>
        <fullName evidence="3">SET domain-containing protein</fullName>
    </recommendedName>
</protein>
<dbReference type="PANTHER" id="PTHR47643">
    <property type="entry name" value="TPR DOMAIN PROTEIN (AFU_ORTHOLOGUE AFUA_5G12710)"/>
    <property type="match status" value="1"/>
</dbReference>
<gene>
    <name evidence="4" type="ORF">M422DRAFT_782214</name>
</gene>
<dbReference type="InterPro" id="IPR001214">
    <property type="entry name" value="SET_dom"/>
</dbReference>
<dbReference type="SUPFAM" id="SSF48452">
    <property type="entry name" value="TPR-like"/>
    <property type="match status" value="1"/>
</dbReference>
<dbReference type="InterPro" id="IPR046341">
    <property type="entry name" value="SET_dom_sf"/>
</dbReference>
<dbReference type="Proteomes" id="UP000054279">
    <property type="component" value="Unassembled WGS sequence"/>
</dbReference>
<dbReference type="InterPro" id="IPR053209">
    <property type="entry name" value="Gramillin-biosynth_MTr"/>
</dbReference>
<evidence type="ECO:0000313" key="5">
    <source>
        <dbReference type="Proteomes" id="UP000054279"/>
    </source>
</evidence>
<evidence type="ECO:0000313" key="4">
    <source>
        <dbReference type="EMBL" id="KIJ36403.1"/>
    </source>
</evidence>
<dbReference type="HOGENOM" id="CLU_009043_0_0_1"/>
<evidence type="ECO:0000256" key="2">
    <source>
        <dbReference type="SAM" id="MobiDB-lite"/>
    </source>
</evidence>
<dbReference type="OrthoDB" id="5945798at2759"/>
<sequence>MDDFLSMPRSPDTSPTQAGFSPMMTMLNNTLHQNSPQYFLMSIEEEFTAKAQRFKENAAREKRLPPMKILSVPSTGPFSVSAWAERHRFESEFRGTEVQMKTAYIGAEKYYSDVAIDDLSRISLQDMFVRRIHKKKYLLCRIVAPPTRLIAVNVYIEDPLGHGELLCIYNFPSMLTAGTEELDALFPIGTILAIREPYLKSSLQNTSNTFIRVDSPTDIIFVPPSSPLLNGVTWRNGPSVTGSPLSPTSDIEWKAQGNSHFKAGRWLAAAVAYTSGLALQSSNEASVCLLRANRAEAYLKLGYLSAALDDANFVLLSSPISDDIRGKALSRAGRAAYGQERYNLAHEYFQSLMALRPGDENATIWLNRTMIRQDEQKHGKYNWLQLFKDSQSPSGSSMDVADFVGPISVASLVNRGGGRGITATRDINQGELIMVSKPFAASFPGDFRSNESIIALNLVTNTGNQACGVGLIHKTVEKLYGNPDMRDFVYHLYAPLHHTSPSSYPPPFTDAKLLDPLRTTIDIDISRIESICSLNAFRPEPIAYRDFTTGITDNAHSYLDTPRALYLLPSLFNHSCDAKTVRTFLQDIMVVRTTARIAKGEEIFLAYVPPSSPYADRNKALHTHYGIVCHCEICKSGRIEDESACTKRKTLEEELEVSFKACNSNAIRLSTAIPRINSLLNKLEMTYSPNAPMFKPTLAYARHQFAALLQDQAQSSRNLNTYRQAILEEIEALRALGILVNDWSVKKATSSKERQQLPINADAFAGTCNHGAVMIILMIVACFLRVGDEIRAERWLRAALWLENLLVGGGKKLFEERYKRILDKTAVQAFLKIIESHAIL</sequence>
<dbReference type="PROSITE" id="PS50005">
    <property type="entry name" value="TPR"/>
    <property type="match status" value="1"/>
</dbReference>
<dbReference type="InterPro" id="IPR019734">
    <property type="entry name" value="TPR_rpt"/>
</dbReference>
<feature type="domain" description="SET" evidence="3">
    <location>
        <begin position="405"/>
        <end position="608"/>
    </location>
</feature>
<reference evidence="4 5" key="1">
    <citation type="submission" date="2014-06" db="EMBL/GenBank/DDBJ databases">
        <title>Evolutionary Origins and Diversification of the Mycorrhizal Mutualists.</title>
        <authorList>
            <consortium name="DOE Joint Genome Institute"/>
            <consortium name="Mycorrhizal Genomics Consortium"/>
            <person name="Kohler A."/>
            <person name="Kuo A."/>
            <person name="Nagy L.G."/>
            <person name="Floudas D."/>
            <person name="Copeland A."/>
            <person name="Barry K.W."/>
            <person name="Cichocki N."/>
            <person name="Veneault-Fourrey C."/>
            <person name="LaButti K."/>
            <person name="Lindquist E.A."/>
            <person name="Lipzen A."/>
            <person name="Lundell T."/>
            <person name="Morin E."/>
            <person name="Murat C."/>
            <person name="Riley R."/>
            <person name="Ohm R."/>
            <person name="Sun H."/>
            <person name="Tunlid A."/>
            <person name="Henrissat B."/>
            <person name="Grigoriev I.V."/>
            <person name="Hibbett D.S."/>
            <person name="Martin F."/>
        </authorList>
    </citation>
    <scope>NUCLEOTIDE SEQUENCE [LARGE SCALE GENOMIC DNA]</scope>
    <source>
        <strain evidence="4 5">SS14</strain>
    </source>
</reference>
<keyword evidence="5" id="KW-1185">Reference proteome</keyword>
<dbReference type="InterPro" id="IPR011990">
    <property type="entry name" value="TPR-like_helical_dom_sf"/>
</dbReference>
<proteinExistence type="predicted"/>
<dbReference type="PROSITE" id="PS50280">
    <property type="entry name" value="SET"/>
    <property type="match status" value="1"/>
</dbReference>
<organism evidence="4 5">
    <name type="scientific">Sphaerobolus stellatus (strain SS14)</name>
    <dbReference type="NCBI Taxonomy" id="990650"/>
    <lineage>
        <taxon>Eukaryota</taxon>
        <taxon>Fungi</taxon>
        <taxon>Dikarya</taxon>
        <taxon>Basidiomycota</taxon>
        <taxon>Agaricomycotina</taxon>
        <taxon>Agaricomycetes</taxon>
        <taxon>Phallomycetidae</taxon>
        <taxon>Geastrales</taxon>
        <taxon>Sphaerobolaceae</taxon>
        <taxon>Sphaerobolus</taxon>
    </lineage>
</organism>
<dbReference type="Pfam" id="PF00856">
    <property type="entry name" value="SET"/>
    <property type="match status" value="1"/>
</dbReference>
<name>A0A0C9U104_SPHS4</name>
<feature type="repeat" description="TPR" evidence="1">
    <location>
        <begin position="326"/>
        <end position="359"/>
    </location>
</feature>
<keyword evidence="1" id="KW-0802">TPR repeat</keyword>
<dbReference type="SUPFAM" id="SSF82199">
    <property type="entry name" value="SET domain"/>
    <property type="match status" value="1"/>
</dbReference>
<dbReference type="AlphaFoldDB" id="A0A0C9U104"/>
<dbReference type="PANTHER" id="PTHR47643:SF2">
    <property type="entry name" value="TPR DOMAIN PROTEIN (AFU_ORTHOLOGUE AFUA_5G12710)"/>
    <property type="match status" value="1"/>
</dbReference>
<dbReference type="Gene3D" id="2.170.270.10">
    <property type="entry name" value="SET domain"/>
    <property type="match status" value="1"/>
</dbReference>
<feature type="region of interest" description="Disordered" evidence="2">
    <location>
        <begin position="1"/>
        <end position="22"/>
    </location>
</feature>
<dbReference type="SMART" id="SM00028">
    <property type="entry name" value="TPR"/>
    <property type="match status" value="3"/>
</dbReference>
<dbReference type="EMBL" id="KN837178">
    <property type="protein sequence ID" value="KIJ36403.1"/>
    <property type="molecule type" value="Genomic_DNA"/>
</dbReference>
<dbReference type="Gene3D" id="1.25.40.10">
    <property type="entry name" value="Tetratricopeptide repeat domain"/>
    <property type="match status" value="1"/>
</dbReference>
<evidence type="ECO:0000256" key="1">
    <source>
        <dbReference type="PROSITE-ProRule" id="PRU00339"/>
    </source>
</evidence>